<dbReference type="SUPFAM" id="SSF56672">
    <property type="entry name" value="DNA/RNA polymerases"/>
    <property type="match status" value="1"/>
</dbReference>
<accession>A0ABQ7R141</accession>
<evidence type="ECO:0000313" key="2">
    <source>
        <dbReference type="EMBL" id="KAG7310995.1"/>
    </source>
</evidence>
<gene>
    <name evidence="2" type="ORF">JYU34_003848</name>
</gene>
<keyword evidence="3" id="KW-1185">Reference proteome</keyword>
<protein>
    <recommendedName>
        <fullName evidence="1">Reverse transcriptase domain-containing protein</fullName>
    </recommendedName>
</protein>
<organism evidence="2 3">
    <name type="scientific">Plutella xylostella</name>
    <name type="common">Diamondback moth</name>
    <name type="synonym">Plutella maculipennis</name>
    <dbReference type="NCBI Taxonomy" id="51655"/>
    <lineage>
        <taxon>Eukaryota</taxon>
        <taxon>Metazoa</taxon>
        <taxon>Ecdysozoa</taxon>
        <taxon>Arthropoda</taxon>
        <taxon>Hexapoda</taxon>
        <taxon>Insecta</taxon>
        <taxon>Pterygota</taxon>
        <taxon>Neoptera</taxon>
        <taxon>Endopterygota</taxon>
        <taxon>Lepidoptera</taxon>
        <taxon>Glossata</taxon>
        <taxon>Ditrysia</taxon>
        <taxon>Yponomeutoidea</taxon>
        <taxon>Plutellidae</taxon>
        <taxon>Plutella</taxon>
    </lineage>
</organism>
<dbReference type="Pfam" id="PF00078">
    <property type="entry name" value="RVT_1"/>
    <property type="match status" value="1"/>
</dbReference>
<reference evidence="2 3" key="1">
    <citation type="submission" date="2021-06" db="EMBL/GenBank/DDBJ databases">
        <title>A haploid diamondback moth (Plutella xylostella L.) genome assembly resolves 31 chromosomes and identifies a diamide resistance mutation.</title>
        <authorList>
            <person name="Ward C.M."/>
            <person name="Perry K.D."/>
            <person name="Baker G."/>
            <person name="Powis K."/>
            <person name="Heckel D.G."/>
            <person name="Baxter S.W."/>
        </authorList>
    </citation>
    <scope>NUCLEOTIDE SEQUENCE [LARGE SCALE GENOMIC DNA]</scope>
    <source>
        <strain evidence="2 3">LV</strain>
        <tissue evidence="2">Single pupa</tissue>
    </source>
</reference>
<dbReference type="InterPro" id="IPR043502">
    <property type="entry name" value="DNA/RNA_pol_sf"/>
</dbReference>
<sequence>MCKIFDSTYKKNFKTIRVRNCKNDYCPWLSVEIKNCIAHKDKLYRLWKACPNNMAKRLEYTRYRNKTFKLINKAQNLYKKNLLKKHVGNSKKIWEHINHWLGRSKKSPDEVIIQHMGSQFDIQTICSNFAQTFANEVLLLKSQHTCNSELLKRDDYTKVINASIRFIKVTPSQIEKIIDQLENNMSPGFDQIRICDLKEIKLEISPVIAKMINLFVEQSKYHENLKLSIIRPIYKNGSYSETTNYRPIAILSCINKIVEKAITGQIMHFLTKHDVISPSQCGFQKGKSTSTLLSRFANDVNNHLNIKNKVGVIFIDFRKAFDTLDHEVLLKSMENCGIRGGLNDWFRQYLSYRKLTVKVNAHTGKCENVKYGVATGSVTGPTCYIMHVNSMPKVVKHCNIYMFADDTCLMYGHKDLNIIQQCLQQDFDNITRWAHDNGIILNVKKTNIMCISSSFKNQCNGLVVKGHSYNCLHNNVYCTCKPIEQVNECKYLGIIVDCKFSWKKHISLLVGKLRILLRKFHQLKYCVSRSVLYCLYFALVDSLISYGIITYGGSFKTYINKIKQLQIRFLKILVDKKVKQQYKDNYEGLFKKCNVIPVDKKYLLEIAKEEYWDNRYKILLNSKVKTRRMSKGKLFVPKANNNYGKRTKEYLVPKIFNSMSDSTKSVLRHKVCSRNRALKKHFLEHL</sequence>
<dbReference type="PANTHER" id="PTHR33332">
    <property type="entry name" value="REVERSE TRANSCRIPTASE DOMAIN-CONTAINING PROTEIN"/>
    <property type="match status" value="1"/>
</dbReference>
<evidence type="ECO:0000259" key="1">
    <source>
        <dbReference type="PROSITE" id="PS50878"/>
    </source>
</evidence>
<dbReference type="EMBL" id="JAHIBW010000005">
    <property type="protein sequence ID" value="KAG7310995.1"/>
    <property type="molecule type" value="Genomic_DNA"/>
</dbReference>
<evidence type="ECO:0000313" key="3">
    <source>
        <dbReference type="Proteomes" id="UP000823941"/>
    </source>
</evidence>
<feature type="domain" description="Reverse transcriptase" evidence="1">
    <location>
        <begin position="214"/>
        <end position="496"/>
    </location>
</feature>
<dbReference type="CDD" id="cd01650">
    <property type="entry name" value="RT_nLTR_like"/>
    <property type="match status" value="1"/>
</dbReference>
<dbReference type="PROSITE" id="PS50878">
    <property type="entry name" value="RT_POL"/>
    <property type="match status" value="1"/>
</dbReference>
<dbReference type="InterPro" id="IPR000477">
    <property type="entry name" value="RT_dom"/>
</dbReference>
<proteinExistence type="predicted"/>
<name>A0ABQ7R141_PLUXY</name>
<comment type="caution">
    <text evidence="2">The sequence shown here is derived from an EMBL/GenBank/DDBJ whole genome shotgun (WGS) entry which is preliminary data.</text>
</comment>
<dbReference type="Proteomes" id="UP000823941">
    <property type="component" value="Chromosome 5"/>
</dbReference>